<dbReference type="InterPro" id="IPR023210">
    <property type="entry name" value="NADP_OxRdtase_dom"/>
</dbReference>
<reference evidence="3 4" key="1">
    <citation type="submission" date="2019-02" db="EMBL/GenBank/DDBJ databases">
        <title>Deep-cultivation of Planctomycetes and their phenomic and genomic characterization uncovers novel biology.</title>
        <authorList>
            <person name="Wiegand S."/>
            <person name="Jogler M."/>
            <person name="Boedeker C."/>
            <person name="Pinto D."/>
            <person name="Vollmers J."/>
            <person name="Rivas-Marin E."/>
            <person name="Kohn T."/>
            <person name="Peeters S.H."/>
            <person name="Heuer A."/>
            <person name="Rast P."/>
            <person name="Oberbeckmann S."/>
            <person name="Bunk B."/>
            <person name="Jeske O."/>
            <person name="Meyerdierks A."/>
            <person name="Storesund J.E."/>
            <person name="Kallscheuer N."/>
            <person name="Luecker S."/>
            <person name="Lage O.M."/>
            <person name="Pohl T."/>
            <person name="Merkel B.J."/>
            <person name="Hornburger P."/>
            <person name="Mueller R.-W."/>
            <person name="Bruemmer F."/>
            <person name="Labrenz M."/>
            <person name="Spormann A.M."/>
            <person name="Op Den Camp H."/>
            <person name="Overmann J."/>
            <person name="Amann R."/>
            <person name="Jetten M.S.M."/>
            <person name="Mascher T."/>
            <person name="Medema M.H."/>
            <person name="Devos D.P."/>
            <person name="Kaster A.-K."/>
            <person name="Ovreas L."/>
            <person name="Rohde M."/>
            <person name="Galperin M.Y."/>
            <person name="Jogler C."/>
        </authorList>
    </citation>
    <scope>NUCLEOTIDE SEQUENCE [LARGE SCALE GENOMIC DNA]</scope>
    <source>
        <strain evidence="3 4">Pla144</strain>
    </source>
</reference>
<dbReference type="SUPFAM" id="SSF51430">
    <property type="entry name" value="NAD(P)-linked oxidoreductase"/>
    <property type="match status" value="1"/>
</dbReference>
<dbReference type="EMBL" id="SJPS01000001">
    <property type="protein sequence ID" value="TWU29281.1"/>
    <property type="molecule type" value="Genomic_DNA"/>
</dbReference>
<keyword evidence="4" id="KW-1185">Reference proteome</keyword>
<sequence>MKYRYLGESGLLVSRVCLGTMTFGMEGWGCDEATSIAITNRFIEGGGNFIDTADMYSKGISEDFLGKAIVSHNRDELVIATKCWFRMGDSPNAKGLSRKHILSSVDASLRRLGTDFIDLYQLHGPDPFTPLEETFRTLDDLIHSGKVRYIGCSNFFGWQMVKANALAEKLGLTRMISGQHLYNLLRRDIEREVLPACTDQGMGMLCWSAIGGGLLAGKYDKERGPSKESRVGLRAAVDLPRYWNDDSFRIIDEVVAVAKETGVSAAQTALAWLLGDRRVTAVIVGAKCDEQVTDWLPAGDWDLPQELRDRLTNVVPFNQGYPREWVEMNWGNIAGGEEFPPWEVGGKVDR</sequence>
<dbReference type="InterPro" id="IPR020471">
    <property type="entry name" value="AKR"/>
</dbReference>
<gene>
    <name evidence="3" type="primary">yhdN_1</name>
    <name evidence="3" type="ORF">Pla144_00570</name>
</gene>
<evidence type="ECO:0000259" key="2">
    <source>
        <dbReference type="Pfam" id="PF00248"/>
    </source>
</evidence>
<dbReference type="PANTHER" id="PTHR43364:SF4">
    <property type="entry name" value="NAD(P)-LINKED OXIDOREDUCTASE SUPERFAMILY PROTEIN"/>
    <property type="match status" value="1"/>
</dbReference>
<dbReference type="Pfam" id="PF00248">
    <property type="entry name" value="Aldo_ket_red"/>
    <property type="match status" value="1"/>
</dbReference>
<comment type="caution">
    <text evidence="3">The sequence shown here is derived from an EMBL/GenBank/DDBJ whole genome shotgun (WGS) entry which is preliminary data.</text>
</comment>
<name>A0A5C6D0L1_9BACT</name>
<evidence type="ECO:0000313" key="3">
    <source>
        <dbReference type="EMBL" id="TWU29281.1"/>
    </source>
</evidence>
<dbReference type="FunFam" id="3.20.20.100:FF:000004">
    <property type="entry name" value="Oxidoreductase, aldo/keto reductase"/>
    <property type="match status" value="1"/>
</dbReference>
<organism evidence="3 4">
    <name type="scientific">Bythopirellula polymerisocia</name>
    <dbReference type="NCBI Taxonomy" id="2528003"/>
    <lineage>
        <taxon>Bacteria</taxon>
        <taxon>Pseudomonadati</taxon>
        <taxon>Planctomycetota</taxon>
        <taxon>Planctomycetia</taxon>
        <taxon>Pirellulales</taxon>
        <taxon>Lacipirellulaceae</taxon>
        <taxon>Bythopirellula</taxon>
    </lineage>
</organism>
<protein>
    <submittedName>
        <fullName evidence="3">General stress protein 69</fullName>
        <ecNumber evidence="3">1.1.1.-</ecNumber>
    </submittedName>
</protein>
<dbReference type="InterPro" id="IPR050523">
    <property type="entry name" value="AKR_Detox_Biosynth"/>
</dbReference>
<accession>A0A5C6D0L1</accession>
<dbReference type="PANTHER" id="PTHR43364">
    <property type="entry name" value="NADH-SPECIFIC METHYLGLYOXAL REDUCTASE-RELATED"/>
    <property type="match status" value="1"/>
</dbReference>
<dbReference type="AlphaFoldDB" id="A0A5C6D0L1"/>
<proteinExistence type="predicted"/>
<dbReference type="Proteomes" id="UP000318437">
    <property type="component" value="Unassembled WGS sequence"/>
</dbReference>
<dbReference type="InterPro" id="IPR036812">
    <property type="entry name" value="NAD(P)_OxRdtase_dom_sf"/>
</dbReference>
<dbReference type="GO" id="GO:0005829">
    <property type="term" value="C:cytosol"/>
    <property type="evidence" value="ECO:0007669"/>
    <property type="project" value="UniProtKB-ARBA"/>
</dbReference>
<dbReference type="Gene3D" id="3.20.20.100">
    <property type="entry name" value="NADP-dependent oxidoreductase domain"/>
    <property type="match status" value="1"/>
</dbReference>
<evidence type="ECO:0000256" key="1">
    <source>
        <dbReference type="ARBA" id="ARBA00023002"/>
    </source>
</evidence>
<dbReference type="RefSeq" id="WP_197530275.1">
    <property type="nucleotide sequence ID" value="NZ_SJPS01000001.1"/>
</dbReference>
<feature type="domain" description="NADP-dependent oxidoreductase" evidence="2">
    <location>
        <begin position="16"/>
        <end position="310"/>
    </location>
</feature>
<dbReference type="GO" id="GO:0016491">
    <property type="term" value="F:oxidoreductase activity"/>
    <property type="evidence" value="ECO:0007669"/>
    <property type="project" value="UniProtKB-KW"/>
</dbReference>
<evidence type="ECO:0000313" key="4">
    <source>
        <dbReference type="Proteomes" id="UP000318437"/>
    </source>
</evidence>
<dbReference type="PRINTS" id="PR00069">
    <property type="entry name" value="ALDKETRDTASE"/>
</dbReference>
<keyword evidence="1 3" id="KW-0560">Oxidoreductase</keyword>
<dbReference type="EC" id="1.1.1.-" evidence="3"/>